<dbReference type="Proteomes" id="UP001164250">
    <property type="component" value="Chromosome 7"/>
</dbReference>
<evidence type="ECO:0000313" key="2">
    <source>
        <dbReference type="Proteomes" id="UP001164250"/>
    </source>
</evidence>
<protein>
    <submittedName>
        <fullName evidence="1">Uncharacterized protein</fullName>
    </submittedName>
</protein>
<accession>A0ACC1B4R2</accession>
<dbReference type="EMBL" id="CM047903">
    <property type="protein sequence ID" value="KAJ0093932.1"/>
    <property type="molecule type" value="Genomic_DNA"/>
</dbReference>
<comment type="caution">
    <text evidence="1">The sequence shown here is derived from an EMBL/GenBank/DDBJ whole genome shotgun (WGS) entry which is preliminary data.</text>
</comment>
<reference evidence="2" key="1">
    <citation type="journal article" date="2023" name="G3 (Bethesda)">
        <title>Genome assembly and association tests identify interacting loci associated with vigor, precocity, and sex in interspecific pistachio rootstocks.</title>
        <authorList>
            <person name="Palmer W."/>
            <person name="Jacygrad E."/>
            <person name="Sagayaradj S."/>
            <person name="Cavanaugh K."/>
            <person name="Han R."/>
            <person name="Bertier L."/>
            <person name="Beede B."/>
            <person name="Kafkas S."/>
            <person name="Golino D."/>
            <person name="Preece J."/>
            <person name="Michelmore R."/>
        </authorList>
    </citation>
    <scope>NUCLEOTIDE SEQUENCE [LARGE SCALE GENOMIC DNA]</scope>
</reference>
<gene>
    <name evidence="1" type="ORF">Patl1_25912</name>
</gene>
<organism evidence="1 2">
    <name type="scientific">Pistacia atlantica</name>
    <dbReference type="NCBI Taxonomy" id="434234"/>
    <lineage>
        <taxon>Eukaryota</taxon>
        <taxon>Viridiplantae</taxon>
        <taxon>Streptophyta</taxon>
        <taxon>Embryophyta</taxon>
        <taxon>Tracheophyta</taxon>
        <taxon>Spermatophyta</taxon>
        <taxon>Magnoliopsida</taxon>
        <taxon>eudicotyledons</taxon>
        <taxon>Gunneridae</taxon>
        <taxon>Pentapetalae</taxon>
        <taxon>rosids</taxon>
        <taxon>malvids</taxon>
        <taxon>Sapindales</taxon>
        <taxon>Anacardiaceae</taxon>
        <taxon>Pistacia</taxon>
    </lineage>
</organism>
<keyword evidence="2" id="KW-1185">Reference proteome</keyword>
<sequence length="58" mass="5964">MARMGISGSGIELFPGLPNAVFQSNRLLVCLKSIRMLIESLSGVVSKSAAASLKGSAV</sequence>
<proteinExistence type="predicted"/>
<name>A0ACC1B4R2_9ROSI</name>
<evidence type="ECO:0000313" key="1">
    <source>
        <dbReference type="EMBL" id="KAJ0093932.1"/>
    </source>
</evidence>